<dbReference type="PANTHER" id="PTHR31088">
    <property type="entry name" value="MEMBRANE-ASSOCIATED PROTEIN VIPP1, CHLOROPLASTIC"/>
    <property type="match status" value="1"/>
</dbReference>
<evidence type="ECO:0000313" key="3">
    <source>
        <dbReference type="EMBL" id="ESS73291.1"/>
    </source>
</evidence>
<keyword evidence="2" id="KW-0175">Coiled coil</keyword>
<evidence type="ECO:0000256" key="2">
    <source>
        <dbReference type="SAM" id="Coils"/>
    </source>
</evidence>
<keyword evidence="4" id="KW-1185">Reference proteome</keyword>
<proteinExistence type="inferred from homology"/>
<dbReference type="OrthoDB" id="5567812at2"/>
<evidence type="ECO:0000313" key="4">
    <source>
        <dbReference type="Proteomes" id="UP000017842"/>
    </source>
</evidence>
<dbReference type="Proteomes" id="UP000017842">
    <property type="component" value="Unassembled WGS sequence"/>
</dbReference>
<comment type="caution">
    <text evidence="3">The sequence shown here is derived from an EMBL/GenBank/DDBJ whole genome shotgun (WGS) entry which is preliminary data.</text>
</comment>
<gene>
    <name evidence="3" type="ORF">MGMO_26c00030</name>
</gene>
<comment type="similarity">
    <text evidence="1">Belongs to the PspA/Vipp/IM30 family.</text>
</comment>
<name>V5E155_9GAMM</name>
<dbReference type="RefSeq" id="WP_023493703.1">
    <property type="nucleotide sequence ID" value="NZ_AYLO01000026.1"/>
</dbReference>
<accession>V5E155</accession>
<dbReference type="STRING" id="1116472.MGMO_26c00030"/>
<organism evidence="3 4">
    <name type="scientific">Methyloglobulus morosus KoM1</name>
    <dbReference type="NCBI Taxonomy" id="1116472"/>
    <lineage>
        <taxon>Bacteria</taxon>
        <taxon>Pseudomonadati</taxon>
        <taxon>Pseudomonadota</taxon>
        <taxon>Gammaproteobacteria</taxon>
        <taxon>Methylococcales</taxon>
        <taxon>Methylococcaceae</taxon>
        <taxon>Methyloglobulus</taxon>
    </lineage>
</organism>
<dbReference type="AlphaFoldDB" id="V5E155"/>
<dbReference type="PANTHER" id="PTHR31088:SF6">
    <property type="entry name" value="PHAGE SHOCK PROTEIN A"/>
    <property type="match status" value="1"/>
</dbReference>
<dbReference type="eggNOG" id="COG1842">
    <property type="taxonomic scope" value="Bacteria"/>
</dbReference>
<sequence length="176" mass="20242">MTLIARLSRLFQADMHAVLDKIEEPGLLLKQAIREMEESITSDDRQIRCWEYEQQQLASKHDRLAASLSDMEGQLPLCFASNKDDLARSLVKRKLETQQAKQLLSEKIAALEEKTSRLTLQLTEHKAQLTGMKQKAEAFLDENRIGPTHWDIPPVAVRDEDVEVAFLYEKQQWGQP</sequence>
<evidence type="ECO:0000256" key="1">
    <source>
        <dbReference type="ARBA" id="ARBA00043985"/>
    </source>
</evidence>
<dbReference type="InterPro" id="IPR007157">
    <property type="entry name" value="PspA_VIPP1"/>
</dbReference>
<dbReference type="Pfam" id="PF04012">
    <property type="entry name" value="PspA_IM30"/>
    <property type="match status" value="1"/>
</dbReference>
<feature type="coiled-coil region" evidence="2">
    <location>
        <begin position="94"/>
        <end position="128"/>
    </location>
</feature>
<protein>
    <submittedName>
        <fullName evidence="3">PspA/IM30 family protein</fullName>
    </submittedName>
</protein>
<reference evidence="3 4" key="1">
    <citation type="journal article" date="2013" name="Genome Announc.">
        <title>Draft Genome Sequence of the Methanotrophic Gammaproteobacterium Methyloglobulus morosus DSM 22980 Strain KoM1.</title>
        <authorList>
            <person name="Poehlein A."/>
            <person name="Deutzmann J.S."/>
            <person name="Daniel R."/>
            <person name="Simeonova D.D."/>
        </authorList>
    </citation>
    <scope>NUCLEOTIDE SEQUENCE [LARGE SCALE GENOMIC DNA]</scope>
    <source>
        <strain evidence="3 4">KoM1</strain>
    </source>
</reference>
<dbReference type="EMBL" id="AYLO01000026">
    <property type="protein sequence ID" value="ESS73291.1"/>
    <property type="molecule type" value="Genomic_DNA"/>
</dbReference>